<proteinExistence type="predicted"/>
<keyword evidence="3" id="KW-1185">Reference proteome</keyword>
<dbReference type="GO" id="GO:0008757">
    <property type="term" value="F:S-adenosylmethionine-dependent methyltransferase activity"/>
    <property type="evidence" value="ECO:0007669"/>
    <property type="project" value="InterPro"/>
</dbReference>
<dbReference type="Gene3D" id="3.40.50.150">
    <property type="entry name" value="Vaccinia Virus protein VP39"/>
    <property type="match status" value="1"/>
</dbReference>
<dbReference type="AlphaFoldDB" id="A0A430AQM5"/>
<sequence length="250" mass="28754">MTVDQLKKEWQAYEMLPFEGWDFGRLENRWENGSLPWDYKEIVRDILKPDMRLLDMGTGGGEFLISLLHPYEKTAVTEGWLPNFQLLQRTLQPKGVDVKWVAADDQLDFPNDSFDIVLNRHELFDAKEVARVLKPGGVFITQQVGGQSGRLLSEKLIPDFIPPFSGWDLTLASAQLKAAGFEVLLQDECFPCQYFFDMGALIYYVRIISWEFPGFSVATHFQQLLNLYEELLSTGRIVNKEHRFLVAAQV</sequence>
<dbReference type="InterPro" id="IPR013216">
    <property type="entry name" value="Methyltransf_11"/>
</dbReference>
<comment type="caution">
    <text evidence="2">The sequence shown here is derived from an EMBL/GenBank/DDBJ whole genome shotgun (WGS) entry which is preliminary data.</text>
</comment>
<dbReference type="Pfam" id="PF08241">
    <property type="entry name" value="Methyltransf_11"/>
    <property type="match status" value="1"/>
</dbReference>
<dbReference type="SUPFAM" id="SSF53335">
    <property type="entry name" value="S-adenosyl-L-methionine-dependent methyltransferases"/>
    <property type="match status" value="1"/>
</dbReference>
<organism evidence="2 3">
    <name type="scientific">Vagococcus acidifermentans</name>
    <dbReference type="NCBI Taxonomy" id="564710"/>
    <lineage>
        <taxon>Bacteria</taxon>
        <taxon>Bacillati</taxon>
        <taxon>Bacillota</taxon>
        <taxon>Bacilli</taxon>
        <taxon>Lactobacillales</taxon>
        <taxon>Enterococcaceae</taxon>
        <taxon>Vagococcus</taxon>
    </lineage>
</organism>
<dbReference type="EMBL" id="NGKC01000013">
    <property type="protein sequence ID" value="RSU10283.1"/>
    <property type="molecule type" value="Genomic_DNA"/>
</dbReference>
<dbReference type="InterPro" id="IPR052939">
    <property type="entry name" value="23S_rRNA_MeTrnsfrase_RlmA"/>
</dbReference>
<evidence type="ECO:0000259" key="1">
    <source>
        <dbReference type="Pfam" id="PF08241"/>
    </source>
</evidence>
<accession>A0A430AQM5</accession>
<keyword evidence="2" id="KW-0489">Methyltransferase</keyword>
<dbReference type="PANTHER" id="PTHR43460">
    <property type="entry name" value="METHYLTRANSFERASE"/>
    <property type="match status" value="1"/>
</dbReference>
<dbReference type="CDD" id="cd02440">
    <property type="entry name" value="AdoMet_MTases"/>
    <property type="match status" value="1"/>
</dbReference>
<gene>
    <name evidence="2" type="ORF">CBF27_11090</name>
</gene>
<reference evidence="2 3" key="1">
    <citation type="submission" date="2017-05" db="EMBL/GenBank/DDBJ databases">
        <title>Vagococcus spp. assemblies.</title>
        <authorList>
            <person name="Gulvik C.A."/>
        </authorList>
    </citation>
    <scope>NUCLEOTIDE SEQUENCE [LARGE SCALE GENOMIC DNA]</scope>
    <source>
        <strain evidence="2 3">LMG 24798</strain>
    </source>
</reference>
<dbReference type="Proteomes" id="UP000286773">
    <property type="component" value="Unassembled WGS sequence"/>
</dbReference>
<dbReference type="PANTHER" id="PTHR43460:SF1">
    <property type="entry name" value="METHYLTRANSFERASE TYPE 11 DOMAIN-CONTAINING PROTEIN"/>
    <property type="match status" value="1"/>
</dbReference>
<dbReference type="InterPro" id="IPR029063">
    <property type="entry name" value="SAM-dependent_MTases_sf"/>
</dbReference>
<name>A0A430AQM5_9ENTE</name>
<dbReference type="GO" id="GO:0032259">
    <property type="term" value="P:methylation"/>
    <property type="evidence" value="ECO:0007669"/>
    <property type="project" value="UniProtKB-KW"/>
</dbReference>
<keyword evidence="2" id="KW-0808">Transferase</keyword>
<dbReference type="RefSeq" id="WP_126814379.1">
    <property type="nucleotide sequence ID" value="NZ_NGKC01000013.1"/>
</dbReference>
<evidence type="ECO:0000313" key="3">
    <source>
        <dbReference type="Proteomes" id="UP000286773"/>
    </source>
</evidence>
<feature type="domain" description="Methyltransferase type 11" evidence="1">
    <location>
        <begin position="54"/>
        <end position="140"/>
    </location>
</feature>
<dbReference type="OrthoDB" id="9795864at2"/>
<evidence type="ECO:0000313" key="2">
    <source>
        <dbReference type="EMBL" id="RSU10283.1"/>
    </source>
</evidence>
<protein>
    <submittedName>
        <fullName evidence="2">SAM-dependent methyltransferase</fullName>
    </submittedName>
</protein>